<dbReference type="OrthoDB" id="5295350at2"/>
<feature type="transmembrane region" description="Helical" evidence="1">
    <location>
        <begin position="185"/>
        <end position="204"/>
    </location>
</feature>
<keyword evidence="3" id="KW-1185">Reference proteome</keyword>
<evidence type="ECO:0008006" key="4">
    <source>
        <dbReference type="Google" id="ProtNLM"/>
    </source>
</evidence>
<dbReference type="EMBL" id="FLOC01000019">
    <property type="protein sequence ID" value="SBS34689.1"/>
    <property type="molecule type" value="Genomic_DNA"/>
</dbReference>
<keyword evidence="1" id="KW-0472">Membrane</keyword>
<protein>
    <recommendedName>
        <fullName evidence="4">Inner membrane protein</fullName>
    </recommendedName>
</protein>
<name>A0A1A8TPN3_9GAMM</name>
<feature type="transmembrane region" description="Helical" evidence="1">
    <location>
        <begin position="59"/>
        <end position="77"/>
    </location>
</feature>
<accession>A0A1A8TPN3</accession>
<dbReference type="InterPro" id="IPR007404">
    <property type="entry name" value="YdjM-like"/>
</dbReference>
<gene>
    <name evidence="2" type="ORF">MAQ5080_02946</name>
</gene>
<sequence length="220" mass="23914">MADFKTHVTVAAAISAPLAVSAFIFGIADIRATVLYILAGTLGGMLPDIDADESIAIRIVFRLFAALFAGLSLVVWLDKMIYWHLLALAIASYFLIRFPVQWLFEKLTVHRGALHSLLANLLFSAVAVPIAYHVLALDAQTAWGIGGFIFLGATIHLMLDEIYSIELSGLRVKRSFGTALKVTDWGEPLATVVFVIGCGVGYWLSPSPTTWLEIFAAMVS</sequence>
<reference evidence="2 3" key="1">
    <citation type="submission" date="2016-06" db="EMBL/GenBank/DDBJ databases">
        <authorList>
            <person name="Kjaerup R.B."/>
            <person name="Dalgaard T.S."/>
            <person name="Juul-Madsen H.R."/>
        </authorList>
    </citation>
    <scope>NUCLEOTIDE SEQUENCE [LARGE SCALE GENOMIC DNA]</scope>
    <source>
        <strain evidence="2 3">CECT 5080</strain>
    </source>
</reference>
<proteinExistence type="predicted"/>
<dbReference type="AlphaFoldDB" id="A0A1A8TPN3"/>
<dbReference type="RefSeq" id="WP_067211656.1">
    <property type="nucleotide sequence ID" value="NZ_FLOC01000019.1"/>
</dbReference>
<evidence type="ECO:0000256" key="1">
    <source>
        <dbReference type="SAM" id="Phobius"/>
    </source>
</evidence>
<dbReference type="Pfam" id="PF04307">
    <property type="entry name" value="YdjM"/>
    <property type="match status" value="1"/>
</dbReference>
<keyword evidence="1" id="KW-1133">Transmembrane helix</keyword>
<evidence type="ECO:0000313" key="3">
    <source>
        <dbReference type="Proteomes" id="UP000092627"/>
    </source>
</evidence>
<dbReference type="STRING" id="295068.MAQ5080_02946"/>
<keyword evidence="1" id="KW-0812">Transmembrane</keyword>
<evidence type="ECO:0000313" key="2">
    <source>
        <dbReference type="EMBL" id="SBS34689.1"/>
    </source>
</evidence>
<feature type="transmembrane region" description="Helical" evidence="1">
    <location>
        <begin position="116"/>
        <end position="135"/>
    </location>
</feature>
<feature type="transmembrane region" description="Helical" evidence="1">
    <location>
        <begin position="83"/>
        <end position="104"/>
    </location>
</feature>
<dbReference type="Proteomes" id="UP000092627">
    <property type="component" value="Unassembled WGS sequence"/>
</dbReference>
<organism evidence="2 3">
    <name type="scientific">Marinomonas aquimarina</name>
    <dbReference type="NCBI Taxonomy" id="295068"/>
    <lineage>
        <taxon>Bacteria</taxon>
        <taxon>Pseudomonadati</taxon>
        <taxon>Pseudomonadota</taxon>
        <taxon>Gammaproteobacteria</taxon>
        <taxon>Oceanospirillales</taxon>
        <taxon>Oceanospirillaceae</taxon>
        <taxon>Marinomonas</taxon>
    </lineage>
</organism>
<feature type="transmembrane region" description="Helical" evidence="1">
    <location>
        <begin position="12"/>
        <end position="38"/>
    </location>
</feature>
<feature type="transmembrane region" description="Helical" evidence="1">
    <location>
        <begin position="141"/>
        <end position="164"/>
    </location>
</feature>